<dbReference type="Gene3D" id="1.20.1600.10">
    <property type="entry name" value="Outer membrane efflux proteins (OEP)"/>
    <property type="match status" value="1"/>
</dbReference>
<dbReference type="EMBL" id="JBHTEK010000006">
    <property type="protein sequence ID" value="MFC7671124.1"/>
    <property type="molecule type" value="Genomic_DNA"/>
</dbReference>
<dbReference type="RefSeq" id="WP_380207041.1">
    <property type="nucleotide sequence ID" value="NZ_JBHTEK010000006.1"/>
</dbReference>
<dbReference type="PROSITE" id="PS51257">
    <property type="entry name" value="PROKAR_LIPOPROTEIN"/>
    <property type="match status" value="1"/>
</dbReference>
<evidence type="ECO:0000313" key="3">
    <source>
        <dbReference type="Proteomes" id="UP001596513"/>
    </source>
</evidence>
<dbReference type="Proteomes" id="UP001596513">
    <property type="component" value="Unassembled WGS sequence"/>
</dbReference>
<reference evidence="3" key="1">
    <citation type="journal article" date="2019" name="Int. J. Syst. Evol. Microbiol.">
        <title>The Global Catalogue of Microorganisms (GCM) 10K type strain sequencing project: providing services to taxonomists for standard genome sequencing and annotation.</title>
        <authorList>
            <consortium name="The Broad Institute Genomics Platform"/>
            <consortium name="The Broad Institute Genome Sequencing Center for Infectious Disease"/>
            <person name="Wu L."/>
            <person name="Ma J."/>
        </authorList>
    </citation>
    <scope>NUCLEOTIDE SEQUENCE [LARGE SCALE GENOMIC DNA]</scope>
    <source>
        <strain evidence="3">JCM 19635</strain>
    </source>
</reference>
<comment type="caution">
    <text evidence="2">The sequence shown here is derived from an EMBL/GenBank/DDBJ whole genome shotgun (WGS) entry which is preliminary data.</text>
</comment>
<accession>A0ABW2UDL6</accession>
<name>A0ABW2UDL6_9BACT</name>
<feature type="signal peptide" evidence="1">
    <location>
        <begin position="1"/>
        <end position="20"/>
    </location>
</feature>
<feature type="chain" id="PRO_5047108238" description="TolC family protein" evidence="1">
    <location>
        <begin position="21"/>
        <end position="139"/>
    </location>
</feature>
<keyword evidence="3" id="KW-1185">Reference proteome</keyword>
<sequence>MDKSRGILLALLLLARGVLAQPAPAGGPPLTLAACYEEARQHYPLLRRLALHDQQAAISVARLKTLEQLPQVALGGQASYQSEVTRVPLELPGRALPAIARDQYRLSLDLSQNLYDGASPAGSRSLKNSAARLAISKWK</sequence>
<proteinExistence type="predicted"/>
<evidence type="ECO:0008006" key="4">
    <source>
        <dbReference type="Google" id="ProtNLM"/>
    </source>
</evidence>
<organism evidence="2 3">
    <name type="scientific">Hymenobacter humi</name>
    <dbReference type="NCBI Taxonomy" id="1411620"/>
    <lineage>
        <taxon>Bacteria</taxon>
        <taxon>Pseudomonadati</taxon>
        <taxon>Bacteroidota</taxon>
        <taxon>Cytophagia</taxon>
        <taxon>Cytophagales</taxon>
        <taxon>Hymenobacteraceae</taxon>
        <taxon>Hymenobacter</taxon>
    </lineage>
</organism>
<evidence type="ECO:0000256" key="1">
    <source>
        <dbReference type="SAM" id="SignalP"/>
    </source>
</evidence>
<keyword evidence="1" id="KW-0732">Signal</keyword>
<protein>
    <recommendedName>
        <fullName evidence="4">TolC family protein</fullName>
    </recommendedName>
</protein>
<dbReference type="SUPFAM" id="SSF56954">
    <property type="entry name" value="Outer membrane efflux proteins (OEP)"/>
    <property type="match status" value="1"/>
</dbReference>
<evidence type="ECO:0000313" key="2">
    <source>
        <dbReference type="EMBL" id="MFC7671124.1"/>
    </source>
</evidence>
<gene>
    <name evidence="2" type="ORF">ACFQT0_29805</name>
</gene>